<evidence type="ECO:0000256" key="6">
    <source>
        <dbReference type="PROSITE-ProRule" id="PRU00552"/>
    </source>
</evidence>
<dbReference type="InterPro" id="IPR025313">
    <property type="entry name" value="SPB4-like_CTE"/>
</dbReference>
<dbReference type="Pfam" id="PF00270">
    <property type="entry name" value="DEAD"/>
    <property type="match status" value="1"/>
</dbReference>
<dbReference type="Proteomes" id="UP000192247">
    <property type="component" value="Unassembled WGS sequence"/>
</dbReference>
<dbReference type="PROSITE" id="PS51192">
    <property type="entry name" value="HELICASE_ATP_BIND_1"/>
    <property type="match status" value="1"/>
</dbReference>
<reference evidence="12 13" key="1">
    <citation type="journal article" date="2017" name="Gigascience">
        <title>Draft genome of the honey bee ectoparasitic mite, Tropilaelaps mercedesae, is shaped by the parasitic life history.</title>
        <authorList>
            <person name="Dong X."/>
            <person name="Armstrong S.D."/>
            <person name="Xia D."/>
            <person name="Makepeace B.L."/>
            <person name="Darby A.C."/>
            <person name="Kadowaki T."/>
        </authorList>
    </citation>
    <scope>NUCLEOTIDE SEQUENCE [LARGE SCALE GENOMIC DNA]</scope>
    <source>
        <strain evidence="12">Wuxi-XJTLU</strain>
    </source>
</reference>
<feature type="region of interest" description="Disordered" evidence="8">
    <location>
        <begin position="1"/>
        <end position="72"/>
    </location>
</feature>
<dbReference type="GO" id="GO:0003723">
    <property type="term" value="F:RNA binding"/>
    <property type="evidence" value="ECO:0007669"/>
    <property type="project" value="UniProtKB-UniRule"/>
</dbReference>
<dbReference type="SMART" id="SM01178">
    <property type="entry name" value="DUF4217"/>
    <property type="match status" value="1"/>
</dbReference>
<feature type="compositionally biased region" description="Acidic residues" evidence="8">
    <location>
        <begin position="774"/>
        <end position="784"/>
    </location>
</feature>
<dbReference type="Gene3D" id="3.40.50.300">
    <property type="entry name" value="P-loop containing nucleotide triphosphate hydrolases"/>
    <property type="match status" value="2"/>
</dbReference>
<feature type="region of interest" description="Disordered" evidence="8">
    <location>
        <begin position="699"/>
        <end position="841"/>
    </location>
</feature>
<dbReference type="OrthoDB" id="10259640at2759"/>
<evidence type="ECO:0000259" key="11">
    <source>
        <dbReference type="PROSITE" id="PS51195"/>
    </source>
</evidence>
<dbReference type="SMART" id="SM00487">
    <property type="entry name" value="DEXDc"/>
    <property type="match status" value="1"/>
</dbReference>
<dbReference type="Pfam" id="PF13959">
    <property type="entry name" value="CTE_SPB4"/>
    <property type="match status" value="1"/>
</dbReference>
<dbReference type="InParanoid" id="A0A1V9XN11"/>
<dbReference type="PANTHER" id="PTHR24031">
    <property type="entry name" value="RNA HELICASE"/>
    <property type="match status" value="1"/>
</dbReference>
<feature type="compositionally biased region" description="Basic and acidic residues" evidence="8">
    <location>
        <begin position="785"/>
        <end position="802"/>
    </location>
</feature>
<dbReference type="EC" id="3.6.4.13" evidence="7"/>
<feature type="compositionally biased region" description="Basic and acidic residues" evidence="8">
    <location>
        <begin position="50"/>
        <end position="72"/>
    </location>
</feature>
<evidence type="ECO:0000256" key="1">
    <source>
        <dbReference type="ARBA" id="ARBA00022741"/>
    </source>
</evidence>
<keyword evidence="1 7" id="KW-0547">Nucleotide-binding</keyword>
<keyword evidence="2 7" id="KW-0378">Hydrolase</keyword>
<keyword evidence="4 7" id="KW-0067">ATP-binding</keyword>
<evidence type="ECO:0000313" key="12">
    <source>
        <dbReference type="EMBL" id="OQR74803.1"/>
    </source>
</evidence>
<dbReference type="AlphaFoldDB" id="A0A1V9XN11"/>
<dbReference type="InterPro" id="IPR027417">
    <property type="entry name" value="P-loop_NTPase"/>
</dbReference>
<evidence type="ECO:0000256" key="2">
    <source>
        <dbReference type="ARBA" id="ARBA00022801"/>
    </source>
</evidence>
<dbReference type="EMBL" id="MNPL01007347">
    <property type="protein sequence ID" value="OQR74803.1"/>
    <property type="molecule type" value="Genomic_DNA"/>
</dbReference>
<evidence type="ECO:0000256" key="4">
    <source>
        <dbReference type="ARBA" id="ARBA00022840"/>
    </source>
</evidence>
<dbReference type="SMART" id="SM00490">
    <property type="entry name" value="HELICc"/>
    <property type="match status" value="1"/>
</dbReference>
<comment type="similarity">
    <text evidence="7">Belongs to the DEAD box helicase family.</text>
</comment>
<dbReference type="InterPro" id="IPR014001">
    <property type="entry name" value="Helicase_ATP-bd"/>
</dbReference>
<dbReference type="GO" id="GO:0003724">
    <property type="term" value="F:RNA helicase activity"/>
    <property type="evidence" value="ECO:0007669"/>
    <property type="project" value="UniProtKB-EC"/>
</dbReference>
<dbReference type="InterPro" id="IPR014014">
    <property type="entry name" value="RNA_helicase_DEAD_Q_motif"/>
</dbReference>
<feature type="region of interest" description="Disordered" evidence="8">
    <location>
        <begin position="525"/>
        <end position="557"/>
    </location>
</feature>
<dbReference type="STRING" id="418985.A0A1V9XN11"/>
<dbReference type="Pfam" id="PF00271">
    <property type="entry name" value="Helicase_C"/>
    <property type="match status" value="1"/>
</dbReference>
<comment type="caution">
    <text evidence="12">The sequence shown here is derived from an EMBL/GenBank/DDBJ whole genome shotgun (WGS) entry which is preliminary data.</text>
</comment>
<feature type="compositionally biased region" description="Basic and acidic residues" evidence="8">
    <location>
        <begin position="699"/>
        <end position="716"/>
    </location>
</feature>
<evidence type="ECO:0000256" key="7">
    <source>
        <dbReference type="RuleBase" id="RU365068"/>
    </source>
</evidence>
<comment type="function">
    <text evidence="7">RNA helicase.</text>
</comment>
<feature type="short sequence motif" description="Q motif" evidence="6">
    <location>
        <begin position="91"/>
        <end position="119"/>
    </location>
</feature>
<evidence type="ECO:0000259" key="10">
    <source>
        <dbReference type="PROSITE" id="PS51194"/>
    </source>
</evidence>
<feature type="domain" description="Helicase C-terminal" evidence="10">
    <location>
        <begin position="284"/>
        <end position="449"/>
    </location>
</feature>
<comment type="catalytic activity">
    <reaction evidence="7">
        <text>ATP + H2O = ADP + phosphate + H(+)</text>
        <dbReference type="Rhea" id="RHEA:13065"/>
        <dbReference type="ChEBI" id="CHEBI:15377"/>
        <dbReference type="ChEBI" id="CHEBI:15378"/>
        <dbReference type="ChEBI" id="CHEBI:30616"/>
        <dbReference type="ChEBI" id="CHEBI:43474"/>
        <dbReference type="ChEBI" id="CHEBI:456216"/>
        <dbReference type="EC" id="3.6.4.13"/>
    </reaction>
</comment>
<organism evidence="12 13">
    <name type="scientific">Tropilaelaps mercedesae</name>
    <dbReference type="NCBI Taxonomy" id="418985"/>
    <lineage>
        <taxon>Eukaryota</taxon>
        <taxon>Metazoa</taxon>
        <taxon>Ecdysozoa</taxon>
        <taxon>Arthropoda</taxon>
        <taxon>Chelicerata</taxon>
        <taxon>Arachnida</taxon>
        <taxon>Acari</taxon>
        <taxon>Parasitiformes</taxon>
        <taxon>Mesostigmata</taxon>
        <taxon>Gamasina</taxon>
        <taxon>Dermanyssoidea</taxon>
        <taxon>Laelapidae</taxon>
        <taxon>Tropilaelaps</taxon>
    </lineage>
</organism>
<evidence type="ECO:0000256" key="5">
    <source>
        <dbReference type="ARBA" id="ARBA00022884"/>
    </source>
</evidence>
<evidence type="ECO:0000313" key="13">
    <source>
        <dbReference type="Proteomes" id="UP000192247"/>
    </source>
</evidence>
<keyword evidence="3 7" id="KW-0347">Helicase</keyword>
<dbReference type="GO" id="GO:0005524">
    <property type="term" value="F:ATP binding"/>
    <property type="evidence" value="ECO:0007669"/>
    <property type="project" value="UniProtKB-UniRule"/>
</dbReference>
<dbReference type="GO" id="GO:0016787">
    <property type="term" value="F:hydrolase activity"/>
    <property type="evidence" value="ECO:0007669"/>
    <property type="project" value="UniProtKB-KW"/>
</dbReference>
<dbReference type="PROSITE" id="PS51195">
    <property type="entry name" value="Q_MOTIF"/>
    <property type="match status" value="1"/>
</dbReference>
<evidence type="ECO:0000259" key="9">
    <source>
        <dbReference type="PROSITE" id="PS51192"/>
    </source>
</evidence>
<feature type="compositionally biased region" description="Basic and acidic residues" evidence="8">
    <location>
        <begin position="24"/>
        <end position="41"/>
    </location>
</feature>
<name>A0A1V9XN11_9ACAR</name>
<sequence length="878" mass="99071">MQMAEAGKMKEKTGGGARVGRRLAGHDHVASEDKEPNTERGGRRRKAPRNKFEKKERGKPFKKREATGNRERNEIKELNELYETFDFNNWESFKEAPLSVKTKASLERCGYTKPTRIQKETLALALKGRDILGAAKTGSGKTLAFLIPVLELLFREMWTRMDGLGALIITPTRELAYQIFEVLKKVGARHDFSAGLIIGGTEVGFERNRIHGTNIIICTPGRLLQHMDQNPLLDPTNLKILAHRQTLLFSATQTKSVKDLARLSLDNPCYVSVHEKAAQITPDQLHQNYLVCELQDKLSLLWSFLKNHKSKKVIVFMSCCKQVQFVNTVIRRLRPGNTVLHLHGNMSQLRRLAIYDQFCSKRSAILLATDLAARGLDFPKVDWVMQLDCPEDPETYIHRVGRTARFENAGKALLVLLPSEEEAMIKRLEERKIPVSKIEVNPRRFHDIQRKVEAMCARDAELKASAQRCFVGYLKYVFMQKDKHVFCVEKLDLDLYSRSLGLIITPRARFLQKYFAARGIQMLSRRGPEPDQSSEEHTHNTADEAAQSEDPPKKTQLSKKIEKFAFDTGIDSDEEIFTKKGKPLLEDEAVNGGREVGDDDNMKPISTLESLEEQIRATKANKVITKVQAAKKILKKKNIVPNQKVVFDDAGHALDANGAAVVGKPLAGVEEKGGININLSKQLMREQDRIDKQIYREKIKSKHREERLRAKAERRAATTGTEVVLDVGRGGSSGDDTEEGSERHSEDQETSDDTDQGVESGSDDDVSGGRYSDAEQDSEDEEVGNSEKSESDGEGIHNEFRNGGRKRRIDDYDDQSGSNDVDSSYDEPLPAKHIPRKPMKTREKFGFKRRRVDNGDYELHTGLGLRGDEELALKLLQS</sequence>
<dbReference type="SUPFAM" id="SSF52540">
    <property type="entry name" value="P-loop containing nucleoside triphosphate hydrolases"/>
    <property type="match status" value="2"/>
</dbReference>
<dbReference type="FunCoup" id="A0A1V9XN11">
    <property type="interactions" value="1889"/>
</dbReference>
<keyword evidence="13" id="KW-1185">Reference proteome</keyword>
<dbReference type="CDD" id="cd17941">
    <property type="entry name" value="DEADc_DDX10"/>
    <property type="match status" value="1"/>
</dbReference>
<protein>
    <recommendedName>
        <fullName evidence="7">ATP-dependent RNA helicase</fullName>
        <ecNumber evidence="7">3.6.4.13</ecNumber>
    </recommendedName>
</protein>
<feature type="compositionally biased region" description="Acidic residues" evidence="8">
    <location>
        <begin position="748"/>
        <end position="766"/>
    </location>
</feature>
<feature type="compositionally biased region" description="Basic and acidic residues" evidence="8">
    <location>
        <begin position="526"/>
        <end position="542"/>
    </location>
</feature>
<feature type="domain" description="DEAD-box RNA helicase Q" evidence="11">
    <location>
        <begin position="91"/>
        <end position="119"/>
    </location>
</feature>
<accession>A0A1V9XN11</accession>
<comment type="domain">
    <text evidence="7">The Q motif is unique to and characteristic of the DEAD box family of RNA helicases and controls ATP binding and hydrolysis.</text>
</comment>
<gene>
    <name evidence="12" type="ORF">BIW11_08841</name>
</gene>
<dbReference type="CDD" id="cd18787">
    <property type="entry name" value="SF2_C_DEAD"/>
    <property type="match status" value="1"/>
</dbReference>
<keyword evidence="5 7" id="KW-0694">RNA-binding</keyword>
<dbReference type="PROSITE" id="PS51194">
    <property type="entry name" value="HELICASE_CTER"/>
    <property type="match status" value="1"/>
</dbReference>
<dbReference type="InterPro" id="IPR011545">
    <property type="entry name" value="DEAD/DEAH_box_helicase_dom"/>
</dbReference>
<feature type="domain" description="Helicase ATP-binding" evidence="9">
    <location>
        <begin position="122"/>
        <end position="271"/>
    </location>
</feature>
<evidence type="ECO:0000256" key="3">
    <source>
        <dbReference type="ARBA" id="ARBA00022806"/>
    </source>
</evidence>
<dbReference type="InterPro" id="IPR001650">
    <property type="entry name" value="Helicase_C-like"/>
</dbReference>
<evidence type="ECO:0000256" key="8">
    <source>
        <dbReference type="SAM" id="MobiDB-lite"/>
    </source>
</evidence>
<proteinExistence type="inferred from homology"/>